<feature type="compositionally biased region" description="Polar residues" evidence="1">
    <location>
        <begin position="74"/>
        <end position="88"/>
    </location>
</feature>
<reference evidence="2" key="1">
    <citation type="journal article" date="2023" name="Mol. Phylogenet. Evol.">
        <title>Genome-scale phylogeny and comparative genomics of the fungal order Sordariales.</title>
        <authorList>
            <person name="Hensen N."/>
            <person name="Bonometti L."/>
            <person name="Westerberg I."/>
            <person name="Brannstrom I.O."/>
            <person name="Guillou S."/>
            <person name="Cros-Aarteil S."/>
            <person name="Calhoun S."/>
            <person name="Haridas S."/>
            <person name="Kuo A."/>
            <person name="Mondo S."/>
            <person name="Pangilinan J."/>
            <person name="Riley R."/>
            <person name="LaButti K."/>
            <person name="Andreopoulos B."/>
            <person name="Lipzen A."/>
            <person name="Chen C."/>
            <person name="Yan M."/>
            <person name="Daum C."/>
            <person name="Ng V."/>
            <person name="Clum A."/>
            <person name="Steindorff A."/>
            <person name="Ohm R.A."/>
            <person name="Martin F."/>
            <person name="Silar P."/>
            <person name="Natvig D.O."/>
            <person name="Lalanne C."/>
            <person name="Gautier V."/>
            <person name="Ament-Velasquez S.L."/>
            <person name="Kruys A."/>
            <person name="Hutchinson M.I."/>
            <person name="Powell A.J."/>
            <person name="Barry K."/>
            <person name="Miller A.N."/>
            <person name="Grigoriev I.V."/>
            <person name="Debuchy R."/>
            <person name="Gladieux P."/>
            <person name="Hiltunen Thoren M."/>
            <person name="Johannesson H."/>
        </authorList>
    </citation>
    <scope>NUCLEOTIDE SEQUENCE</scope>
    <source>
        <strain evidence="2">CBS 731.68</strain>
    </source>
</reference>
<feature type="region of interest" description="Disordered" evidence="1">
    <location>
        <begin position="1"/>
        <end position="94"/>
    </location>
</feature>
<organism evidence="2 3">
    <name type="scientific">Parathielavia appendiculata</name>
    <dbReference type="NCBI Taxonomy" id="2587402"/>
    <lineage>
        <taxon>Eukaryota</taxon>
        <taxon>Fungi</taxon>
        <taxon>Dikarya</taxon>
        <taxon>Ascomycota</taxon>
        <taxon>Pezizomycotina</taxon>
        <taxon>Sordariomycetes</taxon>
        <taxon>Sordariomycetidae</taxon>
        <taxon>Sordariales</taxon>
        <taxon>Chaetomiaceae</taxon>
        <taxon>Parathielavia</taxon>
    </lineage>
</organism>
<evidence type="ECO:0000313" key="3">
    <source>
        <dbReference type="Proteomes" id="UP001302602"/>
    </source>
</evidence>
<dbReference type="EMBL" id="MU853234">
    <property type="protein sequence ID" value="KAK4121164.1"/>
    <property type="molecule type" value="Genomic_DNA"/>
</dbReference>
<proteinExistence type="predicted"/>
<keyword evidence="3" id="KW-1185">Reference proteome</keyword>
<dbReference type="GeneID" id="87832463"/>
<reference evidence="2" key="2">
    <citation type="submission" date="2023-05" db="EMBL/GenBank/DDBJ databases">
        <authorList>
            <consortium name="Lawrence Berkeley National Laboratory"/>
            <person name="Steindorff A."/>
            <person name="Hensen N."/>
            <person name="Bonometti L."/>
            <person name="Westerberg I."/>
            <person name="Brannstrom I.O."/>
            <person name="Guillou S."/>
            <person name="Cros-Aarteil S."/>
            <person name="Calhoun S."/>
            <person name="Haridas S."/>
            <person name="Kuo A."/>
            <person name="Mondo S."/>
            <person name="Pangilinan J."/>
            <person name="Riley R."/>
            <person name="Labutti K."/>
            <person name="Andreopoulos B."/>
            <person name="Lipzen A."/>
            <person name="Chen C."/>
            <person name="Yanf M."/>
            <person name="Daum C."/>
            <person name="Ng V."/>
            <person name="Clum A."/>
            <person name="Ohm R."/>
            <person name="Martin F."/>
            <person name="Silar P."/>
            <person name="Natvig D."/>
            <person name="Lalanne C."/>
            <person name="Gautier V."/>
            <person name="Ament-Velasquez S.L."/>
            <person name="Kruys A."/>
            <person name="Hutchinson M.I."/>
            <person name="Powell A.J."/>
            <person name="Barry K."/>
            <person name="Miller A.N."/>
            <person name="Grigoriev I.V."/>
            <person name="Debuchy R."/>
            <person name="Gladieux P."/>
            <person name="Thoren M.H."/>
            <person name="Johannesson H."/>
        </authorList>
    </citation>
    <scope>NUCLEOTIDE SEQUENCE</scope>
    <source>
        <strain evidence="2">CBS 731.68</strain>
    </source>
</reference>
<gene>
    <name evidence="2" type="ORF">N657DRAFT_673524</name>
</gene>
<evidence type="ECO:0000256" key="1">
    <source>
        <dbReference type="SAM" id="MobiDB-lite"/>
    </source>
</evidence>
<evidence type="ECO:0000313" key="2">
    <source>
        <dbReference type="EMBL" id="KAK4121164.1"/>
    </source>
</evidence>
<dbReference type="RefSeq" id="XP_062644935.1">
    <property type="nucleotide sequence ID" value="XM_062795695.1"/>
</dbReference>
<sequence length="209" mass="22450">MHMLAVAGQLAARGGDTSIHNKRHSLPDTPQPGTPGQAATPCDEAVDDIGLDDVNALTEKDDGGDTAEAAGPANSGSDSSTPRPTQPGTLKASIPEAIICPLPWSILSMFPHTSDIPSLAPLDDDEAVEDTELGQTNNSWLFARLVKRQTHPRHDGRPKRMFRERCGLGVISDHRSKDDVLEMLGFLTGERVRVLTEKALADKEQEKGS</sequence>
<dbReference type="Proteomes" id="UP001302602">
    <property type="component" value="Unassembled WGS sequence"/>
</dbReference>
<dbReference type="AlphaFoldDB" id="A0AAN6Z229"/>
<accession>A0AAN6Z229</accession>
<protein>
    <submittedName>
        <fullName evidence="2">Uncharacterized protein</fullName>
    </submittedName>
</protein>
<comment type="caution">
    <text evidence="2">The sequence shown here is derived from an EMBL/GenBank/DDBJ whole genome shotgun (WGS) entry which is preliminary data.</text>
</comment>
<name>A0AAN6Z229_9PEZI</name>